<feature type="transmembrane region" description="Helical" evidence="2">
    <location>
        <begin position="269"/>
        <end position="287"/>
    </location>
</feature>
<dbReference type="PANTHER" id="PTHR36844">
    <property type="entry name" value="PROTEASE PRSW"/>
    <property type="match status" value="1"/>
</dbReference>
<dbReference type="PANTHER" id="PTHR36844:SF1">
    <property type="entry name" value="PROTEASE PRSW"/>
    <property type="match status" value="1"/>
</dbReference>
<keyword evidence="3" id="KW-0482">Metalloprotease</keyword>
<keyword evidence="3" id="KW-0378">Hydrolase</keyword>
<keyword evidence="4" id="KW-1185">Reference proteome</keyword>
<feature type="transmembrane region" description="Helical" evidence="2">
    <location>
        <begin position="240"/>
        <end position="257"/>
    </location>
</feature>
<keyword evidence="3" id="KW-0645">Protease</keyword>
<evidence type="ECO:0000256" key="1">
    <source>
        <dbReference type="SAM" id="MobiDB-lite"/>
    </source>
</evidence>
<feature type="transmembrane region" description="Helical" evidence="2">
    <location>
        <begin position="206"/>
        <end position="228"/>
    </location>
</feature>
<organism evidence="3 4">
    <name type="scientific">Salininema proteolyticum</name>
    <dbReference type="NCBI Taxonomy" id="1607685"/>
    <lineage>
        <taxon>Bacteria</taxon>
        <taxon>Bacillati</taxon>
        <taxon>Actinomycetota</taxon>
        <taxon>Actinomycetes</taxon>
        <taxon>Glycomycetales</taxon>
        <taxon>Glycomycetaceae</taxon>
        <taxon>Salininema</taxon>
    </lineage>
</organism>
<feature type="transmembrane region" description="Helical" evidence="2">
    <location>
        <begin position="51"/>
        <end position="74"/>
    </location>
</feature>
<dbReference type="EMBL" id="JBHSDK010000017">
    <property type="protein sequence ID" value="MFC4336228.1"/>
    <property type="molecule type" value="Genomic_DNA"/>
</dbReference>
<feature type="transmembrane region" description="Helical" evidence="2">
    <location>
        <begin position="163"/>
        <end position="186"/>
    </location>
</feature>
<name>A0ABV8U0R9_9ACTN</name>
<evidence type="ECO:0000313" key="3">
    <source>
        <dbReference type="EMBL" id="MFC4336228.1"/>
    </source>
</evidence>
<dbReference type="Pfam" id="PF13367">
    <property type="entry name" value="PrsW-protease"/>
    <property type="match status" value="1"/>
</dbReference>
<feature type="transmembrane region" description="Helical" evidence="2">
    <location>
        <begin position="86"/>
        <end position="107"/>
    </location>
</feature>
<dbReference type="InterPro" id="IPR026898">
    <property type="entry name" value="PrsW"/>
</dbReference>
<keyword evidence="2" id="KW-1133">Transmembrane helix</keyword>
<keyword evidence="2" id="KW-0472">Membrane</keyword>
<dbReference type="GO" id="GO:0008237">
    <property type="term" value="F:metallopeptidase activity"/>
    <property type="evidence" value="ECO:0007669"/>
    <property type="project" value="UniProtKB-KW"/>
</dbReference>
<comment type="caution">
    <text evidence="3">The sequence shown here is derived from an EMBL/GenBank/DDBJ whole genome shotgun (WGS) entry which is preliminary data.</text>
</comment>
<reference evidence="4" key="1">
    <citation type="journal article" date="2019" name="Int. J. Syst. Evol. Microbiol.">
        <title>The Global Catalogue of Microorganisms (GCM) 10K type strain sequencing project: providing services to taxonomists for standard genome sequencing and annotation.</title>
        <authorList>
            <consortium name="The Broad Institute Genomics Platform"/>
            <consortium name="The Broad Institute Genome Sequencing Center for Infectious Disease"/>
            <person name="Wu L."/>
            <person name="Ma J."/>
        </authorList>
    </citation>
    <scope>NUCLEOTIDE SEQUENCE [LARGE SCALE GENOMIC DNA]</scope>
    <source>
        <strain evidence="4">IBRC-M 10908</strain>
    </source>
</reference>
<feature type="region of interest" description="Disordered" evidence="1">
    <location>
        <begin position="394"/>
        <end position="414"/>
    </location>
</feature>
<dbReference type="RefSeq" id="WP_380621911.1">
    <property type="nucleotide sequence ID" value="NZ_JBHSDK010000017.1"/>
</dbReference>
<accession>A0ABV8U0R9</accession>
<keyword evidence="2" id="KW-0812">Transmembrane</keyword>
<proteinExistence type="predicted"/>
<gene>
    <name evidence="3" type="ORF">ACFPET_13555</name>
</gene>
<feature type="transmembrane region" description="Helical" evidence="2">
    <location>
        <begin position="21"/>
        <end position="39"/>
    </location>
</feature>
<sequence length="414" mass="44685">MSMDMITSPPRRPAPTYRDDMWRSPATWVFIAGVLYGGWQFTNNFLPVLQNFPGAATTNVFFLALSLVIGLWLARRIFRPVQAPPWNGTVLAVLWGGTAATGIALAANSPLSDYLTKAFGFDFSTSWGAAFTAPLNEETAKLLGVLLLAAMSSRLVRTPADGFAYGALVGLGFLVAENVTYALNAVLSAGGVGPAIMSTLVTGTRLGLTVWGSHWAMSAVAGAGVGYLVARWGVPLGRRVLVAAGCWVLAMAMHFQFNSPAFEGYAWGGSIKATINLVVAVSVFIVVRRAFRRRWAEAVQEEVDSGALLRMEAMAIGRRHSRSRYRRHYSQPGRQRHLLTLLQKEQLELLEDRTAGEVAEKAAWKRGEIDAVRTAMGAPVTPIELTRSVQRTYCGPTSPGNPSRGGPLLDCGGI</sequence>
<evidence type="ECO:0000256" key="2">
    <source>
        <dbReference type="SAM" id="Phobius"/>
    </source>
</evidence>
<feature type="transmembrane region" description="Helical" evidence="2">
    <location>
        <begin position="127"/>
        <end position="151"/>
    </location>
</feature>
<protein>
    <submittedName>
        <fullName evidence="3">PrsW family intramembrane metalloprotease</fullName>
    </submittedName>
</protein>
<evidence type="ECO:0000313" key="4">
    <source>
        <dbReference type="Proteomes" id="UP001595823"/>
    </source>
</evidence>
<dbReference type="Proteomes" id="UP001595823">
    <property type="component" value="Unassembled WGS sequence"/>
</dbReference>